<dbReference type="Proteomes" id="UP000215002">
    <property type="component" value="Chromosome"/>
</dbReference>
<evidence type="ECO:0000256" key="1">
    <source>
        <dbReference type="ARBA" id="ARBA00022801"/>
    </source>
</evidence>
<dbReference type="EMBL" id="CP022743">
    <property type="protein sequence ID" value="ASU33023.1"/>
    <property type="molecule type" value="Genomic_DNA"/>
</dbReference>
<dbReference type="InterPro" id="IPR049492">
    <property type="entry name" value="BD-FAE-like_dom"/>
</dbReference>
<dbReference type="Pfam" id="PF20434">
    <property type="entry name" value="BD-FAE"/>
    <property type="match status" value="1"/>
</dbReference>
<dbReference type="KEGG" id="muc:MuYL_1123"/>
<keyword evidence="3" id="KW-0624">Polysaccharide degradation</keyword>
<evidence type="ECO:0000259" key="2">
    <source>
        <dbReference type="Pfam" id="PF20434"/>
    </source>
</evidence>
<dbReference type="AlphaFoldDB" id="A0A223NT41"/>
<evidence type="ECO:0000313" key="4">
    <source>
        <dbReference type="Proteomes" id="UP000215002"/>
    </source>
</evidence>
<name>A0A223NT41_9SPHI</name>
<reference evidence="3 4" key="1">
    <citation type="submission" date="2017-08" db="EMBL/GenBank/DDBJ databases">
        <title>Complete genome sequence of Mucilaginibacter sp. strain BJC16-A31.</title>
        <authorList>
            <consortium name="Henan University of Science and Technology"/>
            <person name="You X."/>
        </authorList>
    </citation>
    <scope>NUCLEOTIDE SEQUENCE [LARGE SCALE GENOMIC DNA]</scope>
    <source>
        <strain evidence="3 4">BJC16-A31</strain>
    </source>
</reference>
<gene>
    <name evidence="3" type="ORF">MuYL_1123</name>
</gene>
<feature type="domain" description="BD-FAE-like" evidence="2">
    <location>
        <begin position="76"/>
        <end position="186"/>
    </location>
</feature>
<dbReference type="PANTHER" id="PTHR48081:SF6">
    <property type="entry name" value="PEPTIDASE S9 PROLYL OLIGOPEPTIDASE CATALYTIC DOMAIN-CONTAINING PROTEIN"/>
    <property type="match status" value="1"/>
</dbReference>
<organism evidence="3 4">
    <name type="scientific">Mucilaginibacter xinganensis</name>
    <dbReference type="NCBI Taxonomy" id="1234841"/>
    <lineage>
        <taxon>Bacteria</taxon>
        <taxon>Pseudomonadati</taxon>
        <taxon>Bacteroidota</taxon>
        <taxon>Sphingobacteriia</taxon>
        <taxon>Sphingobacteriales</taxon>
        <taxon>Sphingobacteriaceae</taxon>
        <taxon>Mucilaginibacter</taxon>
    </lineage>
</organism>
<dbReference type="SUPFAM" id="SSF53474">
    <property type="entry name" value="alpha/beta-Hydrolases"/>
    <property type="match status" value="1"/>
</dbReference>
<keyword evidence="3" id="KW-0119">Carbohydrate metabolism</keyword>
<evidence type="ECO:0000313" key="3">
    <source>
        <dbReference type="EMBL" id="ASU33023.1"/>
    </source>
</evidence>
<dbReference type="GO" id="GO:0016798">
    <property type="term" value="F:hydrolase activity, acting on glycosyl bonds"/>
    <property type="evidence" value="ECO:0007669"/>
    <property type="project" value="UniProtKB-KW"/>
</dbReference>
<dbReference type="GO" id="GO:0045493">
    <property type="term" value="P:xylan catabolic process"/>
    <property type="evidence" value="ECO:0007669"/>
    <property type="project" value="UniProtKB-KW"/>
</dbReference>
<accession>A0A223NT41</accession>
<keyword evidence="1 3" id="KW-0378">Hydrolase</keyword>
<dbReference type="Gene3D" id="3.40.50.1820">
    <property type="entry name" value="alpha/beta hydrolase"/>
    <property type="match status" value="1"/>
</dbReference>
<proteinExistence type="predicted"/>
<keyword evidence="3" id="KW-0326">Glycosidase</keyword>
<keyword evidence="3" id="KW-0858">Xylan degradation</keyword>
<protein>
    <submittedName>
        <fullName evidence="3">1,4--xylanase A</fullName>
    </submittedName>
</protein>
<dbReference type="InterPro" id="IPR029058">
    <property type="entry name" value="AB_hydrolase_fold"/>
</dbReference>
<dbReference type="PANTHER" id="PTHR48081">
    <property type="entry name" value="AB HYDROLASE SUPERFAMILY PROTEIN C4A8.06C"/>
    <property type="match status" value="1"/>
</dbReference>
<dbReference type="InterPro" id="IPR050300">
    <property type="entry name" value="GDXG_lipolytic_enzyme"/>
</dbReference>
<keyword evidence="4" id="KW-1185">Reference proteome</keyword>
<sequence length="308" mass="33977">MIFVLSLIKTQPETMVRSIQALIVLFIIPVALWAQTEPIVIPLWDNGAPGFESRRNEPEQAKDYWVKNIHNPSLTAYLPPKDKANGAAVVICPGGGHRLLVYTAEGVDPAKFLNNLGVTVFVLKYRLGRDTLSPYKIDVHAKQDGFRAMRLVRSRAAEFGIDTNRIGLMGFSAGGEVVDMVAFDKGTGNPKAPDLIDRQSSKPAFIIQIYPGPLYIPAVIPADAPPAFLLAANDDPCCSIPVMQLLQRYRDAKVSVEAHLFTQGAHGFNMGQRSKLKSINTWPQRLADWLSDNNILQPTGNVRPKVMH</sequence>